<evidence type="ECO:0000313" key="2">
    <source>
        <dbReference type="EMBL" id="TNM65897.1"/>
    </source>
</evidence>
<accession>A0A5C4XRL6</accession>
<dbReference type="AlphaFoldDB" id="A0A5C4XRL6"/>
<feature type="coiled-coil region" evidence="1">
    <location>
        <begin position="124"/>
        <end position="151"/>
    </location>
</feature>
<reference evidence="2 3" key="1">
    <citation type="submission" date="2019-06" db="EMBL/GenBank/DDBJ databases">
        <title>The draft genome of Rhizobium smilacinae PTYR-5.</title>
        <authorList>
            <person name="Liu L."/>
            <person name="Li L."/>
            <person name="Zhang X."/>
        </authorList>
    </citation>
    <scope>NUCLEOTIDE SEQUENCE [LARGE SCALE GENOMIC DNA]</scope>
    <source>
        <strain evidence="2 3">PTYR-5</strain>
    </source>
</reference>
<name>A0A5C4XRL6_9HYPH</name>
<dbReference type="EMBL" id="VDMN01000001">
    <property type="protein sequence ID" value="TNM65897.1"/>
    <property type="molecule type" value="Genomic_DNA"/>
</dbReference>
<dbReference type="RefSeq" id="WP_139674574.1">
    <property type="nucleotide sequence ID" value="NZ_VDMN01000001.1"/>
</dbReference>
<sequence>MPDHDNAYRQTMNQISALMDLMRPMINHVGHFTEALGRHDVEFNKIGRHFHDLRQDMITLRTGQMQIKSELAEFKADITIRLDAIFIRLDEIESTGVRNETAIRNLASEMVLQHNTILNALQDSHNNKLALEQLEERLSELEREVRQLRRN</sequence>
<gene>
    <name evidence="2" type="ORF">FHP24_06620</name>
</gene>
<proteinExistence type="predicted"/>
<evidence type="ECO:0000313" key="3">
    <source>
        <dbReference type="Proteomes" id="UP000311605"/>
    </source>
</evidence>
<keyword evidence="3" id="KW-1185">Reference proteome</keyword>
<dbReference type="Proteomes" id="UP000311605">
    <property type="component" value="Unassembled WGS sequence"/>
</dbReference>
<keyword evidence="1" id="KW-0175">Coiled coil</keyword>
<organism evidence="2 3">
    <name type="scientific">Aliirhizobium smilacinae</name>
    <dbReference type="NCBI Taxonomy" id="1395944"/>
    <lineage>
        <taxon>Bacteria</taxon>
        <taxon>Pseudomonadati</taxon>
        <taxon>Pseudomonadota</taxon>
        <taxon>Alphaproteobacteria</taxon>
        <taxon>Hyphomicrobiales</taxon>
        <taxon>Rhizobiaceae</taxon>
        <taxon>Aliirhizobium</taxon>
    </lineage>
</organism>
<protein>
    <submittedName>
        <fullName evidence="2">Uncharacterized protein</fullName>
    </submittedName>
</protein>
<evidence type="ECO:0000256" key="1">
    <source>
        <dbReference type="SAM" id="Coils"/>
    </source>
</evidence>
<dbReference type="OrthoDB" id="8402068at2"/>
<comment type="caution">
    <text evidence="2">The sequence shown here is derived from an EMBL/GenBank/DDBJ whole genome shotgun (WGS) entry which is preliminary data.</text>
</comment>